<dbReference type="InterPro" id="IPR001753">
    <property type="entry name" value="Enoyl-CoA_hydra/iso"/>
</dbReference>
<evidence type="ECO:0000313" key="5">
    <source>
        <dbReference type="EMBL" id="KAG7341322.1"/>
    </source>
</evidence>
<organism evidence="5 6">
    <name type="scientific">Nitzschia inconspicua</name>
    <dbReference type="NCBI Taxonomy" id="303405"/>
    <lineage>
        <taxon>Eukaryota</taxon>
        <taxon>Sar</taxon>
        <taxon>Stramenopiles</taxon>
        <taxon>Ochrophyta</taxon>
        <taxon>Bacillariophyta</taxon>
        <taxon>Bacillariophyceae</taxon>
        <taxon>Bacillariophycidae</taxon>
        <taxon>Bacillariales</taxon>
        <taxon>Bacillariaceae</taxon>
        <taxon>Nitzschia</taxon>
    </lineage>
</organism>
<evidence type="ECO:0000259" key="4">
    <source>
        <dbReference type="Pfam" id="PF05179"/>
    </source>
</evidence>
<reference evidence="5" key="2">
    <citation type="submission" date="2021-04" db="EMBL/GenBank/DDBJ databases">
        <authorList>
            <person name="Podell S."/>
        </authorList>
    </citation>
    <scope>NUCLEOTIDE SEQUENCE</scope>
    <source>
        <strain evidence="5">Hildebrandi</strain>
    </source>
</reference>
<gene>
    <name evidence="5" type="ORF">IV203_023273</name>
</gene>
<evidence type="ECO:0000256" key="3">
    <source>
        <dbReference type="SAM" id="MobiDB-lite"/>
    </source>
</evidence>
<accession>A0A9K3PBC0</accession>
<dbReference type="GO" id="GO:0009234">
    <property type="term" value="P:menaquinone biosynthetic process"/>
    <property type="evidence" value="ECO:0007669"/>
    <property type="project" value="InterPro"/>
</dbReference>
<dbReference type="InterPro" id="IPR031336">
    <property type="entry name" value="CDC73_C"/>
</dbReference>
<dbReference type="InterPro" id="IPR018376">
    <property type="entry name" value="Enoyl-CoA_hyd/isom_CS"/>
</dbReference>
<keyword evidence="6" id="KW-1185">Reference proteome</keyword>
<dbReference type="PROSITE" id="PS00166">
    <property type="entry name" value="ENOYL_COA_HYDRATASE"/>
    <property type="match status" value="1"/>
</dbReference>
<evidence type="ECO:0000256" key="1">
    <source>
        <dbReference type="ARBA" id="ARBA00023239"/>
    </source>
</evidence>
<dbReference type="CDD" id="cd06558">
    <property type="entry name" value="crotonase-like"/>
    <property type="match status" value="1"/>
</dbReference>
<dbReference type="EMBL" id="JAGRRH010000026">
    <property type="protein sequence ID" value="KAG7341322.1"/>
    <property type="molecule type" value="Genomic_DNA"/>
</dbReference>
<dbReference type="GO" id="GO:0008935">
    <property type="term" value="F:1,4-dihydroxy-2-naphthoyl-CoA synthase activity"/>
    <property type="evidence" value="ECO:0007669"/>
    <property type="project" value="InterPro"/>
</dbReference>
<reference evidence="5" key="1">
    <citation type="journal article" date="2021" name="Sci. Rep.">
        <title>Diploid genomic architecture of Nitzschia inconspicua, an elite biomass production diatom.</title>
        <authorList>
            <person name="Oliver A."/>
            <person name="Podell S."/>
            <person name="Pinowska A."/>
            <person name="Traller J.C."/>
            <person name="Smith S.R."/>
            <person name="McClure R."/>
            <person name="Beliaev A."/>
            <person name="Bohutskyi P."/>
            <person name="Hill E.A."/>
            <person name="Rabines A."/>
            <person name="Zheng H."/>
            <person name="Allen L.Z."/>
            <person name="Kuo A."/>
            <person name="Grigoriev I.V."/>
            <person name="Allen A.E."/>
            <person name="Hazlebeck D."/>
            <person name="Allen E.E."/>
        </authorList>
    </citation>
    <scope>NUCLEOTIDE SEQUENCE</scope>
    <source>
        <strain evidence="5">Hildebrandi</strain>
    </source>
</reference>
<feature type="region of interest" description="Disordered" evidence="3">
    <location>
        <begin position="102"/>
        <end position="177"/>
    </location>
</feature>
<dbReference type="Pfam" id="PF00378">
    <property type="entry name" value="ECH_1"/>
    <property type="match status" value="1"/>
</dbReference>
<feature type="domain" description="Cell division control protein 73 C-terminal" evidence="4">
    <location>
        <begin position="293"/>
        <end position="453"/>
    </location>
</feature>
<feature type="compositionally biased region" description="Basic and acidic residues" evidence="3">
    <location>
        <begin position="160"/>
        <end position="177"/>
    </location>
</feature>
<protein>
    <submittedName>
        <fullName evidence="5">Naphthoate synthase</fullName>
    </submittedName>
</protein>
<dbReference type="AlphaFoldDB" id="A0A9K3PBC0"/>
<comment type="similarity">
    <text evidence="2">Belongs to the enoyl-CoA hydratase/isomerase family.</text>
</comment>
<sequence>MSVETLQQWASARKLQEVEFADGNLKLGDETLSGNEMVTLTTGDNNNSSCQYTLGSIFLQIKDPEQSLMVYRKACKTYGVNDPIKASDKQMVISYFAASEEAAPEETAGEHPVADAAVPPSTEDKTEPTSVEKRPHHHDKKRDRHHESKHREKDRKRSRSKEPEKQKEKKAHKTIDPDKLFSNLSVVVGKREIKAKRDAEQAKLHAALSTEGFHVTPEEIAKYKAENPNSMVHEIPVGDSSSILKAGAGKDLKRVLTLYNETMSTKQSNSKKSSSSSGTALQSPVKRAYLIGKRPIIVLPKGMTAPITMVNAYDFFAESKFVPRDKMQQLLRTTGQQPKTVFVRSVNARLGGGKVEYELMDNPKSKLHSSKDWERVVAVIALGQSWQMKDWPGPYGNPVELFGRTFGFYVGMEGDKIPTELQGWSVKQARLNRDKRGLDSVTYASFWNGLDEWMTIHRPELLPQPEVSKRRDNSLTHTDPLTYPNLTRYARGCKDNNTIMPANNTQNVASMSAARNPSPNAPPTKHRDGFELISRQPIQWQSASTVTASNNQLSIPSFHDITYHISLDDQCARIAFDRPEVLHAFRPQTIREIQQALELATEDGRVGCIILASNNLSKYTPAFCAGGDQTVRSNDGGYQDGTETAPKLRVLDLQVQMRRCPKPIIAVVDGYAIGGGHILHMVADITIASDRSVFGQTGPRMGSFDAGYGSTHMARLIGQKRAREVWFLCNFYDAKEAKEMGLINAYYPTSELEGRVAQWVRRIIMNSPTAIACCKAALNADEDGGAGIMQMGGELTRMFYMSKESQEGRDAFLQKRAPQFRSKL</sequence>
<dbReference type="Pfam" id="PF05179">
    <property type="entry name" value="CDC73_C"/>
    <property type="match status" value="1"/>
</dbReference>
<keyword evidence="1" id="KW-0456">Lyase</keyword>
<dbReference type="PANTHER" id="PTHR43113:SF1">
    <property type="entry name" value="1,4-DIHYDROXY-2-NAPHTHOYL-COA SYNTHASE, PEROXISOMAL"/>
    <property type="match status" value="1"/>
</dbReference>
<dbReference type="PANTHER" id="PTHR43113">
    <property type="entry name" value="NUCLEOSIDE-DIPHOSPHATE-SUGAR EPIMERASE"/>
    <property type="match status" value="1"/>
</dbReference>
<evidence type="ECO:0000256" key="2">
    <source>
        <dbReference type="RuleBase" id="RU003707"/>
    </source>
</evidence>
<dbReference type="InterPro" id="IPR010198">
    <property type="entry name" value="DHNA-CoA_synthase_MenB"/>
</dbReference>
<feature type="compositionally biased region" description="Basic residues" evidence="3">
    <location>
        <begin position="134"/>
        <end position="144"/>
    </location>
</feature>
<name>A0A9K3PBC0_9STRA</name>
<evidence type="ECO:0000313" key="6">
    <source>
        <dbReference type="Proteomes" id="UP000693970"/>
    </source>
</evidence>
<comment type="caution">
    <text evidence="5">The sequence shown here is derived from an EMBL/GenBank/DDBJ whole genome shotgun (WGS) entry which is preliminary data.</text>
</comment>
<dbReference type="OrthoDB" id="2018133at2759"/>
<feature type="compositionally biased region" description="Basic and acidic residues" evidence="3">
    <location>
        <begin position="122"/>
        <end position="133"/>
    </location>
</feature>
<dbReference type="Proteomes" id="UP000693970">
    <property type="component" value="Unassembled WGS sequence"/>
</dbReference>
<dbReference type="HAMAP" id="MF_01934">
    <property type="entry name" value="MenB"/>
    <property type="match status" value="1"/>
</dbReference>
<proteinExistence type="inferred from homology"/>